<feature type="domain" description="DNA helicase Pif1-like DEAD-box helicase" evidence="2">
    <location>
        <begin position="3"/>
        <end position="89"/>
    </location>
</feature>
<evidence type="ECO:0000313" key="3">
    <source>
        <dbReference type="EMBL" id="CAG8737296.1"/>
    </source>
</evidence>
<accession>A0A9N9NIK1</accession>
<keyword evidence="1" id="KW-0234">DNA repair</keyword>
<dbReference type="GO" id="GO:0006281">
    <property type="term" value="P:DNA repair"/>
    <property type="evidence" value="ECO:0007669"/>
    <property type="project" value="UniProtKB-KW"/>
</dbReference>
<dbReference type="Pfam" id="PF05970">
    <property type="entry name" value="PIF1"/>
    <property type="match status" value="1"/>
</dbReference>
<keyword evidence="1" id="KW-0547">Nucleotide-binding</keyword>
<evidence type="ECO:0000313" key="4">
    <source>
        <dbReference type="Proteomes" id="UP000789759"/>
    </source>
</evidence>
<keyword evidence="1" id="KW-0233">DNA recombination</keyword>
<name>A0A9N9NIK1_9GLOM</name>
<keyword evidence="1" id="KW-0227">DNA damage</keyword>
<dbReference type="OrthoDB" id="3798483at2759"/>
<sequence>MSIAGTRKSYLIKAIRCKFNKIRKNNNLSQPILVLAPTGVAAFNIHSSTIHSALSIPVNKKNFDITDEHLKQLQTKLQWVNYSIIDEMSSSIIFVRDFEQFSPVCDLSIYVQDSYTVNKINLEKLHSLNQPVAKICAVHSDNHETSTELVNSAMGKIMNILFDKECGPTSLPNSVLVAFDIYYGSTITMPEGIQAITVHKSQGLTLSKAIVNIEERKFAAGLSFVAIS</sequence>
<proteinExistence type="inferred from homology"/>
<reference evidence="3" key="1">
    <citation type="submission" date="2021-06" db="EMBL/GenBank/DDBJ databases">
        <authorList>
            <person name="Kallberg Y."/>
            <person name="Tangrot J."/>
            <person name="Rosling A."/>
        </authorList>
    </citation>
    <scope>NUCLEOTIDE SEQUENCE</scope>
    <source>
        <strain evidence="3">FL966</strain>
    </source>
</reference>
<dbReference type="SUPFAM" id="SSF52540">
    <property type="entry name" value="P-loop containing nucleoside triphosphate hydrolases"/>
    <property type="match status" value="1"/>
</dbReference>
<dbReference type="PANTHER" id="PTHR47642">
    <property type="entry name" value="ATP-DEPENDENT DNA HELICASE"/>
    <property type="match status" value="1"/>
</dbReference>
<comment type="caution">
    <text evidence="3">The sequence shown here is derived from an EMBL/GenBank/DDBJ whole genome shotgun (WGS) entry which is preliminary data.</text>
</comment>
<dbReference type="GO" id="GO:0016787">
    <property type="term" value="F:hydrolase activity"/>
    <property type="evidence" value="ECO:0007669"/>
    <property type="project" value="UniProtKB-KW"/>
</dbReference>
<dbReference type="InterPro" id="IPR010285">
    <property type="entry name" value="DNA_helicase_pif1-like_DEAD"/>
</dbReference>
<comment type="catalytic activity">
    <reaction evidence="1">
        <text>ATP + H2O = ADP + phosphate + H(+)</text>
        <dbReference type="Rhea" id="RHEA:13065"/>
        <dbReference type="ChEBI" id="CHEBI:15377"/>
        <dbReference type="ChEBI" id="CHEBI:15378"/>
        <dbReference type="ChEBI" id="CHEBI:30616"/>
        <dbReference type="ChEBI" id="CHEBI:43474"/>
        <dbReference type="ChEBI" id="CHEBI:456216"/>
        <dbReference type="EC" id="5.6.2.3"/>
    </reaction>
</comment>
<dbReference type="GO" id="GO:0006310">
    <property type="term" value="P:DNA recombination"/>
    <property type="evidence" value="ECO:0007669"/>
    <property type="project" value="UniProtKB-KW"/>
</dbReference>
<comment type="cofactor">
    <cofactor evidence="1">
        <name>Mg(2+)</name>
        <dbReference type="ChEBI" id="CHEBI:18420"/>
    </cofactor>
</comment>
<dbReference type="GO" id="GO:0000723">
    <property type="term" value="P:telomere maintenance"/>
    <property type="evidence" value="ECO:0007669"/>
    <property type="project" value="InterPro"/>
</dbReference>
<dbReference type="EC" id="5.6.2.3" evidence="1"/>
<keyword evidence="4" id="KW-1185">Reference proteome</keyword>
<evidence type="ECO:0000256" key="1">
    <source>
        <dbReference type="RuleBase" id="RU363044"/>
    </source>
</evidence>
<dbReference type="PANTHER" id="PTHR47642:SF5">
    <property type="entry name" value="ATP-DEPENDENT DNA HELICASE"/>
    <property type="match status" value="1"/>
</dbReference>
<dbReference type="InterPro" id="IPR027417">
    <property type="entry name" value="P-loop_NTPase"/>
</dbReference>
<dbReference type="AlphaFoldDB" id="A0A9N9NIK1"/>
<keyword evidence="1" id="KW-0378">Hydrolase</keyword>
<dbReference type="EMBL" id="CAJVQA010015462">
    <property type="protein sequence ID" value="CAG8737296.1"/>
    <property type="molecule type" value="Genomic_DNA"/>
</dbReference>
<comment type="similarity">
    <text evidence="1">Belongs to the helicase family.</text>
</comment>
<dbReference type="Proteomes" id="UP000789759">
    <property type="component" value="Unassembled WGS sequence"/>
</dbReference>
<protein>
    <recommendedName>
        <fullName evidence="1">ATP-dependent DNA helicase</fullName>
        <ecNumber evidence="1">5.6.2.3</ecNumber>
    </recommendedName>
</protein>
<keyword evidence="1" id="KW-0067">ATP-binding</keyword>
<dbReference type="GO" id="GO:0005524">
    <property type="term" value="F:ATP binding"/>
    <property type="evidence" value="ECO:0007669"/>
    <property type="project" value="UniProtKB-KW"/>
</dbReference>
<keyword evidence="1" id="KW-0347">Helicase</keyword>
<evidence type="ECO:0000259" key="2">
    <source>
        <dbReference type="Pfam" id="PF05970"/>
    </source>
</evidence>
<dbReference type="GO" id="GO:0043139">
    <property type="term" value="F:5'-3' DNA helicase activity"/>
    <property type="evidence" value="ECO:0007669"/>
    <property type="project" value="UniProtKB-EC"/>
</dbReference>
<dbReference type="Gene3D" id="3.40.50.300">
    <property type="entry name" value="P-loop containing nucleotide triphosphate hydrolases"/>
    <property type="match status" value="1"/>
</dbReference>
<gene>
    <name evidence="3" type="ORF">CPELLU_LOCUS13879</name>
</gene>
<organism evidence="3 4">
    <name type="scientific">Cetraspora pellucida</name>
    <dbReference type="NCBI Taxonomy" id="1433469"/>
    <lineage>
        <taxon>Eukaryota</taxon>
        <taxon>Fungi</taxon>
        <taxon>Fungi incertae sedis</taxon>
        <taxon>Mucoromycota</taxon>
        <taxon>Glomeromycotina</taxon>
        <taxon>Glomeromycetes</taxon>
        <taxon>Diversisporales</taxon>
        <taxon>Gigasporaceae</taxon>
        <taxon>Cetraspora</taxon>
    </lineage>
</organism>
<dbReference type="InterPro" id="IPR051055">
    <property type="entry name" value="PIF1_helicase"/>
</dbReference>